<dbReference type="RefSeq" id="WP_197963010.1">
    <property type="nucleotide sequence ID" value="NZ_JACCHP010000024.1"/>
</dbReference>
<dbReference type="Gene3D" id="3.40.50.150">
    <property type="entry name" value="Vaccinia Virus protein VP39"/>
    <property type="match status" value="1"/>
</dbReference>
<dbReference type="EMBL" id="JACCHP010000024">
    <property type="protein sequence ID" value="MBH5401881.1"/>
    <property type="molecule type" value="Genomic_DNA"/>
</dbReference>
<dbReference type="SUPFAM" id="SSF53335">
    <property type="entry name" value="S-adenosyl-L-methionine-dependent methyltransferases"/>
    <property type="match status" value="1"/>
</dbReference>
<name>A0ABS0PXG2_9BRAD</name>
<dbReference type="InterPro" id="IPR026170">
    <property type="entry name" value="FAM173A/B"/>
</dbReference>
<reference evidence="5 6" key="1">
    <citation type="submission" date="2020-07" db="EMBL/GenBank/DDBJ databases">
        <title>Bradyrhizobium diversity isolated from nodules of indigenous legumes of Western Australia.</title>
        <authorList>
            <person name="Klepa M.S."/>
        </authorList>
    </citation>
    <scope>NUCLEOTIDE SEQUENCE [LARGE SCALE GENOMIC DNA]</scope>
    <source>
        <strain evidence="5 6">CNPSo 4010</strain>
    </source>
</reference>
<keyword evidence="1 5" id="KW-0489">Methyltransferase</keyword>
<protein>
    <submittedName>
        <fullName evidence="5">Class I SAM-dependent methyltransferase</fullName>
    </submittedName>
</protein>
<dbReference type="CDD" id="cd02440">
    <property type="entry name" value="AdoMet_MTases"/>
    <property type="match status" value="1"/>
</dbReference>
<comment type="caution">
    <text evidence="5">The sequence shown here is derived from an EMBL/GenBank/DDBJ whole genome shotgun (WGS) entry which is preliminary data.</text>
</comment>
<dbReference type="PANTHER" id="PTHR13610">
    <property type="entry name" value="METHYLTRANSFERASE DOMAIN-CONTAINING PROTEIN"/>
    <property type="match status" value="1"/>
</dbReference>
<evidence type="ECO:0000256" key="1">
    <source>
        <dbReference type="ARBA" id="ARBA00022603"/>
    </source>
</evidence>
<keyword evidence="2" id="KW-0808">Transferase</keyword>
<keyword evidence="3" id="KW-0949">S-adenosyl-L-methionine</keyword>
<evidence type="ECO:0000256" key="2">
    <source>
        <dbReference type="ARBA" id="ARBA00022679"/>
    </source>
</evidence>
<keyword evidence="6" id="KW-1185">Reference proteome</keyword>
<gene>
    <name evidence="5" type="ORF">HZZ13_29425</name>
</gene>
<evidence type="ECO:0000259" key="4">
    <source>
        <dbReference type="Pfam" id="PF13649"/>
    </source>
</evidence>
<dbReference type="GO" id="GO:0008168">
    <property type="term" value="F:methyltransferase activity"/>
    <property type="evidence" value="ECO:0007669"/>
    <property type="project" value="UniProtKB-KW"/>
</dbReference>
<feature type="domain" description="Methyltransferase" evidence="4">
    <location>
        <begin position="58"/>
        <end position="125"/>
    </location>
</feature>
<dbReference type="Pfam" id="PF13649">
    <property type="entry name" value="Methyltransf_25"/>
    <property type="match status" value="1"/>
</dbReference>
<dbReference type="GO" id="GO:0032259">
    <property type="term" value="P:methylation"/>
    <property type="evidence" value="ECO:0007669"/>
    <property type="project" value="UniProtKB-KW"/>
</dbReference>
<accession>A0ABS0PXG2</accession>
<evidence type="ECO:0000313" key="6">
    <source>
        <dbReference type="Proteomes" id="UP000807370"/>
    </source>
</evidence>
<sequence length="197" mass="21915">MHFLSKITDAVEDFRLGIRAGGIATTNKPGAVYYATIRHNLIREVLDRLRLSMDDDFIDIGCGKGRVLAIAATYPVGSILGIEYEPALVDIAKLNVSRQAHPRIGVWQGAAEDFDYSKATVAYAFNPVEPDVLDLILAKIDRDRINVPFGMRRSFRLAFVMESPAQRAIFASHSWLERYDGFTNSAGQVASFYRSIA</sequence>
<dbReference type="PANTHER" id="PTHR13610:SF11">
    <property type="entry name" value="METHYLTRANSFERASE DOMAIN-CONTAINING PROTEIN"/>
    <property type="match status" value="1"/>
</dbReference>
<dbReference type="Proteomes" id="UP000807370">
    <property type="component" value="Unassembled WGS sequence"/>
</dbReference>
<proteinExistence type="predicted"/>
<evidence type="ECO:0000313" key="5">
    <source>
        <dbReference type="EMBL" id="MBH5401881.1"/>
    </source>
</evidence>
<evidence type="ECO:0000256" key="3">
    <source>
        <dbReference type="ARBA" id="ARBA00022691"/>
    </source>
</evidence>
<organism evidence="5 6">
    <name type="scientific">Bradyrhizobium agreste</name>
    <dbReference type="NCBI Taxonomy" id="2751811"/>
    <lineage>
        <taxon>Bacteria</taxon>
        <taxon>Pseudomonadati</taxon>
        <taxon>Pseudomonadota</taxon>
        <taxon>Alphaproteobacteria</taxon>
        <taxon>Hyphomicrobiales</taxon>
        <taxon>Nitrobacteraceae</taxon>
        <taxon>Bradyrhizobium</taxon>
    </lineage>
</organism>
<dbReference type="InterPro" id="IPR029063">
    <property type="entry name" value="SAM-dependent_MTases_sf"/>
</dbReference>
<dbReference type="InterPro" id="IPR041698">
    <property type="entry name" value="Methyltransf_25"/>
</dbReference>